<dbReference type="InterPro" id="IPR001568">
    <property type="entry name" value="RNase_T2-like"/>
</dbReference>
<dbReference type="InterPro" id="IPR033130">
    <property type="entry name" value="RNase_T2_His_AS_2"/>
</dbReference>
<evidence type="ECO:0000256" key="8">
    <source>
        <dbReference type="RuleBase" id="RU004328"/>
    </source>
</evidence>
<accession>V7C430</accession>
<dbReference type="EMBL" id="CM002291">
    <property type="protein sequence ID" value="ESW23636.1"/>
    <property type="molecule type" value="Genomic_DNA"/>
</dbReference>
<comment type="similarity">
    <text evidence="1 8">Belongs to the RNase T2 family.</text>
</comment>
<gene>
    <name evidence="9" type="ORF">PHAVU_004G064100g</name>
</gene>
<dbReference type="GO" id="GO:0005576">
    <property type="term" value="C:extracellular region"/>
    <property type="evidence" value="ECO:0007669"/>
    <property type="project" value="TreeGrafter"/>
</dbReference>
<feature type="non-terminal residue" evidence="9">
    <location>
        <position position="1"/>
    </location>
</feature>
<dbReference type="GO" id="GO:0016787">
    <property type="term" value="F:hydrolase activity"/>
    <property type="evidence" value="ECO:0007669"/>
    <property type="project" value="UniProtKB-KW"/>
</dbReference>
<feature type="active site" evidence="7">
    <location>
        <position position="116"/>
    </location>
</feature>
<dbReference type="PANTHER" id="PTHR11240">
    <property type="entry name" value="RIBONUCLEASE T2"/>
    <property type="match status" value="1"/>
</dbReference>
<dbReference type="InterPro" id="IPR036430">
    <property type="entry name" value="RNase_T2-like_sf"/>
</dbReference>
<dbReference type="PANTHER" id="PTHR11240:SF75">
    <property type="entry name" value="RIBONUCLEASE 3"/>
    <property type="match status" value="1"/>
</dbReference>
<dbReference type="Proteomes" id="UP000000226">
    <property type="component" value="Chromosome 4"/>
</dbReference>
<dbReference type="Gramene" id="ESW23636">
    <property type="protein sequence ID" value="ESW23636"/>
    <property type="gene ID" value="PHAVU_004G064100g"/>
</dbReference>
<organism evidence="9 10">
    <name type="scientific">Phaseolus vulgaris</name>
    <name type="common">Kidney bean</name>
    <name type="synonym">French bean</name>
    <dbReference type="NCBI Taxonomy" id="3885"/>
    <lineage>
        <taxon>Eukaryota</taxon>
        <taxon>Viridiplantae</taxon>
        <taxon>Streptophyta</taxon>
        <taxon>Embryophyta</taxon>
        <taxon>Tracheophyta</taxon>
        <taxon>Spermatophyta</taxon>
        <taxon>Magnoliopsida</taxon>
        <taxon>eudicotyledons</taxon>
        <taxon>Gunneridae</taxon>
        <taxon>Pentapetalae</taxon>
        <taxon>rosids</taxon>
        <taxon>fabids</taxon>
        <taxon>Fabales</taxon>
        <taxon>Fabaceae</taxon>
        <taxon>Papilionoideae</taxon>
        <taxon>50 kb inversion clade</taxon>
        <taxon>NPAAA clade</taxon>
        <taxon>indigoferoid/millettioid clade</taxon>
        <taxon>Phaseoleae</taxon>
        <taxon>Phaseolus</taxon>
    </lineage>
</organism>
<evidence type="ECO:0000256" key="6">
    <source>
        <dbReference type="ARBA" id="ARBA00023239"/>
    </source>
</evidence>
<dbReference type="OMA" id="QWPPASC"/>
<evidence type="ECO:0000256" key="2">
    <source>
        <dbReference type="ARBA" id="ARBA00022722"/>
    </source>
</evidence>
<evidence type="ECO:0000256" key="3">
    <source>
        <dbReference type="ARBA" id="ARBA00022759"/>
    </source>
</evidence>
<reference evidence="10" key="1">
    <citation type="journal article" date="2014" name="Nat. Genet.">
        <title>A reference genome for common bean and genome-wide analysis of dual domestications.</title>
        <authorList>
            <person name="Schmutz J."/>
            <person name="McClean P.E."/>
            <person name="Mamidi S."/>
            <person name="Wu G.A."/>
            <person name="Cannon S.B."/>
            <person name="Grimwood J."/>
            <person name="Jenkins J."/>
            <person name="Shu S."/>
            <person name="Song Q."/>
            <person name="Chavarro C."/>
            <person name="Torres-Torres M."/>
            <person name="Geffroy V."/>
            <person name="Moghaddam S.M."/>
            <person name="Gao D."/>
            <person name="Abernathy B."/>
            <person name="Barry K."/>
            <person name="Blair M."/>
            <person name="Brick M.A."/>
            <person name="Chovatia M."/>
            <person name="Gepts P."/>
            <person name="Goodstein D.M."/>
            <person name="Gonzales M."/>
            <person name="Hellsten U."/>
            <person name="Hyten D.L."/>
            <person name="Jia G."/>
            <person name="Kelly J.D."/>
            <person name="Kudrna D."/>
            <person name="Lee R."/>
            <person name="Richard M.M."/>
            <person name="Miklas P.N."/>
            <person name="Osorno J.M."/>
            <person name="Rodrigues J."/>
            <person name="Thareau V."/>
            <person name="Urrea C.A."/>
            <person name="Wang M."/>
            <person name="Yu Y."/>
            <person name="Zhang M."/>
            <person name="Wing R.A."/>
            <person name="Cregan P.B."/>
            <person name="Rokhsar D.S."/>
            <person name="Jackson S.A."/>
        </authorList>
    </citation>
    <scope>NUCLEOTIDE SEQUENCE [LARGE SCALE GENOMIC DNA]</scope>
    <source>
        <strain evidence="10">cv. G19833</strain>
    </source>
</reference>
<dbReference type="PROSITE" id="PS00531">
    <property type="entry name" value="RNASE_T2_2"/>
    <property type="match status" value="1"/>
</dbReference>
<keyword evidence="3" id="KW-0255">Endonuclease</keyword>
<dbReference type="eggNOG" id="KOG1642">
    <property type="taxonomic scope" value="Eukaryota"/>
</dbReference>
<evidence type="ECO:0000256" key="5">
    <source>
        <dbReference type="ARBA" id="ARBA00023157"/>
    </source>
</evidence>
<feature type="active site" evidence="7">
    <location>
        <position position="61"/>
    </location>
</feature>
<dbReference type="InterPro" id="IPR033697">
    <property type="entry name" value="Ribonuclease_T2_eukaryotic"/>
</dbReference>
<protein>
    <submittedName>
        <fullName evidence="9">Uncharacterized protein</fullName>
    </submittedName>
</protein>
<evidence type="ECO:0000256" key="4">
    <source>
        <dbReference type="ARBA" id="ARBA00022801"/>
    </source>
</evidence>
<dbReference type="CDD" id="cd01061">
    <property type="entry name" value="RNase_T2_euk"/>
    <property type="match status" value="1"/>
</dbReference>
<keyword evidence="4" id="KW-0378">Hydrolase</keyword>
<keyword evidence="10" id="KW-1185">Reference proteome</keyword>
<dbReference type="Pfam" id="PF00445">
    <property type="entry name" value="Ribonuclease_T2"/>
    <property type="match status" value="1"/>
</dbReference>
<evidence type="ECO:0000313" key="10">
    <source>
        <dbReference type="Proteomes" id="UP000000226"/>
    </source>
</evidence>
<dbReference type="GO" id="GO:0003723">
    <property type="term" value="F:RNA binding"/>
    <property type="evidence" value="ECO:0007669"/>
    <property type="project" value="InterPro"/>
</dbReference>
<keyword evidence="2" id="KW-0540">Nuclease</keyword>
<dbReference type="GO" id="GO:0033897">
    <property type="term" value="F:ribonuclease T2 activity"/>
    <property type="evidence" value="ECO:0007669"/>
    <property type="project" value="InterPro"/>
</dbReference>
<evidence type="ECO:0000256" key="1">
    <source>
        <dbReference type="ARBA" id="ARBA00007469"/>
    </source>
</evidence>
<dbReference type="SMR" id="V7C430"/>
<evidence type="ECO:0000313" key="9">
    <source>
        <dbReference type="EMBL" id="ESW23636.1"/>
    </source>
</evidence>
<keyword evidence="5" id="KW-1015">Disulfide bond</keyword>
<dbReference type="GO" id="GO:0006401">
    <property type="term" value="P:RNA catabolic process"/>
    <property type="evidence" value="ECO:0007669"/>
    <property type="project" value="TreeGrafter"/>
</dbReference>
<dbReference type="PROSITE" id="PS00530">
    <property type="entry name" value="RNASE_T2_1"/>
    <property type="match status" value="1"/>
</dbReference>
<keyword evidence="6" id="KW-0456">Lyase</keyword>
<dbReference type="SUPFAM" id="SSF55895">
    <property type="entry name" value="Ribonuclease Rh-like"/>
    <property type="match status" value="1"/>
</dbReference>
<name>V7C430_PHAVU</name>
<dbReference type="InterPro" id="IPR018188">
    <property type="entry name" value="RNase_T2_His_AS_1"/>
</dbReference>
<dbReference type="Gene3D" id="3.90.730.10">
    <property type="entry name" value="Ribonuclease T2-like"/>
    <property type="match status" value="1"/>
</dbReference>
<dbReference type="OrthoDB" id="1898737at2759"/>
<sequence length="217" mass="25073">EVVIGEFQGERCRKVLVFLFFHGYADAFDYWKISEIWPRGLCHGNGLCVTKKPKQLLFTIHGLWPSNFYRKGPSSCTNETLDRSQITDLDADLVQVWPSYYRDGDEEFWRHEWERHGTCSNLQRFDFFTLTLDIYARNNLTEILENAGIVHGKTYNINIITSAIRTALGVKPQLICKYTTSILTEIRICLDKSIMPQYINCDPPPPLVACPNSINFI</sequence>
<proteinExistence type="inferred from homology"/>
<dbReference type="AlphaFoldDB" id="V7C430"/>
<evidence type="ECO:0000256" key="7">
    <source>
        <dbReference type="PIRSR" id="PIRSR633697-1"/>
    </source>
</evidence>
<feature type="active site" evidence="7">
    <location>
        <position position="112"/>
    </location>
</feature>